<comment type="caution">
    <text evidence="6">The sequence shown here is derived from an EMBL/GenBank/DDBJ whole genome shotgun (WGS) entry which is preliminary data.</text>
</comment>
<accession>A0A1F4NQN3</accession>
<dbReference type="GO" id="GO:0006231">
    <property type="term" value="P:dTMP biosynthetic process"/>
    <property type="evidence" value="ECO:0007669"/>
    <property type="project" value="InterPro"/>
</dbReference>
<dbReference type="Gene3D" id="3.30.572.10">
    <property type="entry name" value="Thymidylate synthase/dCMP hydroxymethylase domain"/>
    <property type="match status" value="1"/>
</dbReference>
<evidence type="ECO:0000259" key="5">
    <source>
        <dbReference type="Pfam" id="PF00303"/>
    </source>
</evidence>
<gene>
    <name evidence="6" type="ORF">A3K51_02995</name>
</gene>
<evidence type="ECO:0000256" key="2">
    <source>
        <dbReference type="ARBA" id="ARBA00022603"/>
    </source>
</evidence>
<dbReference type="PANTHER" id="PTHR11548">
    <property type="entry name" value="THYMIDYLATE SYNTHASE 1"/>
    <property type="match status" value="1"/>
</dbReference>
<dbReference type="Pfam" id="PF00303">
    <property type="entry name" value="Thymidylat_synt"/>
    <property type="match status" value="1"/>
</dbReference>
<dbReference type="GO" id="GO:0004799">
    <property type="term" value="F:thymidylate synthase activity"/>
    <property type="evidence" value="ECO:0007669"/>
    <property type="project" value="UniProtKB-UniRule"/>
</dbReference>
<evidence type="ECO:0000313" key="7">
    <source>
        <dbReference type="Proteomes" id="UP000178085"/>
    </source>
</evidence>
<organism evidence="6 7">
    <name type="scientific">candidate division Kazan bacterium RIFCSPLOWO2_01_FULL_45_19</name>
    <dbReference type="NCBI Taxonomy" id="1798538"/>
    <lineage>
        <taxon>Bacteria</taxon>
        <taxon>Bacteria division Kazan-3B-28</taxon>
    </lineage>
</organism>
<sequence length="328" mass="37060">MCSLGDGGLEEVFQPVDYLPYEQRQPNIQLELIGERVLDGENSWREDSPQGFDTIKTVGVQLRFAMEQGFPISTARDMLAPIMRGEQTLPNIFEQAIGEWAAFANGAHTTAKFEKFGCYWWDRFLPGDRTAFVGLLEGDNGAGSYGPAFTNFPTHEGVGFDQLTGVIEQMKKFPSLRNHLVSPWIAPYAFRGKSQKVLVAPCHGWMHFMINTKEGALTMHHIQRSGDLFVGVQGCNIPQYAVVGLVVANILGLKFKELVYTISDAHVYDYKDQIKKVRKIIKRAKTNARAFPTVWLQRNFTALAEMRPEHFHVEDYNPHPKMLVPTPI</sequence>
<dbReference type="PANTHER" id="PTHR11548:SF1">
    <property type="entry name" value="THYMIDYLATE SYNTHASE 1"/>
    <property type="match status" value="1"/>
</dbReference>
<dbReference type="InterPro" id="IPR045097">
    <property type="entry name" value="Thymidate_synth/dCMP_Mease"/>
</dbReference>
<evidence type="ECO:0000256" key="1">
    <source>
        <dbReference type="ARBA" id="ARBA00011947"/>
    </source>
</evidence>
<dbReference type="AlphaFoldDB" id="A0A1F4NQN3"/>
<dbReference type="GO" id="GO:0032259">
    <property type="term" value="P:methylation"/>
    <property type="evidence" value="ECO:0007669"/>
    <property type="project" value="UniProtKB-KW"/>
</dbReference>
<evidence type="ECO:0000256" key="4">
    <source>
        <dbReference type="NCBIfam" id="TIGR03284"/>
    </source>
</evidence>
<dbReference type="InterPro" id="IPR023451">
    <property type="entry name" value="Thymidate_synth/dCMP_Mease_dom"/>
</dbReference>
<dbReference type="Proteomes" id="UP000178085">
    <property type="component" value="Unassembled WGS sequence"/>
</dbReference>
<protein>
    <recommendedName>
        <fullName evidence="1 4">Thymidylate synthase</fullName>
        <ecNumber evidence="1 4">2.1.1.45</ecNumber>
    </recommendedName>
</protein>
<evidence type="ECO:0000313" key="6">
    <source>
        <dbReference type="EMBL" id="OGB73769.1"/>
    </source>
</evidence>
<keyword evidence="2" id="KW-0489">Methyltransferase</keyword>
<dbReference type="NCBIfam" id="TIGR03284">
    <property type="entry name" value="thym_sym"/>
    <property type="match status" value="1"/>
</dbReference>
<reference evidence="6 7" key="1">
    <citation type="journal article" date="2016" name="Nat. Commun.">
        <title>Thousands of microbial genomes shed light on interconnected biogeochemical processes in an aquifer system.</title>
        <authorList>
            <person name="Anantharaman K."/>
            <person name="Brown C.T."/>
            <person name="Hug L.A."/>
            <person name="Sharon I."/>
            <person name="Castelle C.J."/>
            <person name="Probst A.J."/>
            <person name="Thomas B.C."/>
            <person name="Singh A."/>
            <person name="Wilkins M.J."/>
            <person name="Karaoz U."/>
            <person name="Brodie E.L."/>
            <person name="Williams K.H."/>
            <person name="Hubbard S.S."/>
            <person name="Banfield J.F."/>
        </authorList>
    </citation>
    <scope>NUCLEOTIDE SEQUENCE [LARGE SCALE GENOMIC DNA]</scope>
</reference>
<dbReference type="EMBL" id="METD01000001">
    <property type="protein sequence ID" value="OGB73769.1"/>
    <property type="molecule type" value="Genomic_DNA"/>
</dbReference>
<dbReference type="InterPro" id="IPR036926">
    <property type="entry name" value="Thymidate_synth/dCMP_Mease_sf"/>
</dbReference>
<proteinExistence type="predicted"/>
<dbReference type="InterPro" id="IPR000398">
    <property type="entry name" value="Thymidylate_synthase"/>
</dbReference>
<keyword evidence="3" id="KW-0808">Transferase</keyword>
<dbReference type="SUPFAM" id="SSF55831">
    <property type="entry name" value="Thymidylate synthase/dCMP hydroxymethylase"/>
    <property type="match status" value="1"/>
</dbReference>
<dbReference type="GO" id="GO:0005829">
    <property type="term" value="C:cytosol"/>
    <property type="evidence" value="ECO:0007669"/>
    <property type="project" value="TreeGrafter"/>
</dbReference>
<name>A0A1F4NQN3_UNCK3</name>
<evidence type="ECO:0000256" key="3">
    <source>
        <dbReference type="ARBA" id="ARBA00022679"/>
    </source>
</evidence>
<dbReference type="EC" id="2.1.1.45" evidence="1 4"/>
<feature type="domain" description="Thymidylate synthase/dCMP hydroxymethylase" evidence="5">
    <location>
        <begin position="42"/>
        <end position="322"/>
    </location>
</feature>